<feature type="compositionally biased region" description="Pro residues" evidence="1">
    <location>
        <begin position="658"/>
        <end position="673"/>
    </location>
</feature>
<dbReference type="AlphaFoldDB" id="A0A2G8S9U6"/>
<gene>
    <name evidence="3" type="ORF">GSI_07235</name>
</gene>
<dbReference type="Pfam" id="PF09431">
    <property type="entry name" value="SPIN90_LRD"/>
    <property type="match status" value="1"/>
</dbReference>
<dbReference type="OrthoDB" id="445362at2759"/>
<feature type="region of interest" description="Disordered" evidence="1">
    <location>
        <begin position="444"/>
        <end position="563"/>
    </location>
</feature>
<dbReference type="GO" id="GO:0051666">
    <property type="term" value="P:actin cortical patch localization"/>
    <property type="evidence" value="ECO:0007669"/>
    <property type="project" value="TreeGrafter"/>
</dbReference>
<feature type="compositionally biased region" description="Low complexity" evidence="1">
    <location>
        <begin position="634"/>
        <end position="657"/>
    </location>
</feature>
<dbReference type="GO" id="GO:0006897">
    <property type="term" value="P:endocytosis"/>
    <property type="evidence" value="ECO:0007669"/>
    <property type="project" value="TreeGrafter"/>
</dbReference>
<accession>A0A2G8S9U6</accession>
<feature type="region of interest" description="Disordered" evidence="1">
    <location>
        <begin position="582"/>
        <end position="705"/>
    </location>
</feature>
<dbReference type="GO" id="GO:0000147">
    <property type="term" value="P:actin cortical patch assembly"/>
    <property type="evidence" value="ECO:0007669"/>
    <property type="project" value="TreeGrafter"/>
</dbReference>
<dbReference type="EMBL" id="AYKW01000014">
    <property type="protein sequence ID" value="PIL30535.1"/>
    <property type="molecule type" value="Genomic_DNA"/>
</dbReference>
<dbReference type="PANTHER" id="PTHR13357:SF1">
    <property type="entry name" value="NCK-INTERACTING PROTEIN WITH SH3 DOMAIN"/>
    <property type="match status" value="1"/>
</dbReference>
<evidence type="ECO:0000259" key="2">
    <source>
        <dbReference type="Pfam" id="PF09431"/>
    </source>
</evidence>
<dbReference type="InterPro" id="IPR030125">
    <property type="entry name" value="SPIN90/Ldb17"/>
</dbReference>
<feature type="compositionally biased region" description="Gly residues" evidence="1">
    <location>
        <begin position="460"/>
        <end position="469"/>
    </location>
</feature>
<evidence type="ECO:0000313" key="3">
    <source>
        <dbReference type="EMBL" id="PIL30535.1"/>
    </source>
</evidence>
<feature type="compositionally biased region" description="Basic residues" evidence="1">
    <location>
        <begin position="505"/>
        <end position="516"/>
    </location>
</feature>
<evidence type="ECO:0000313" key="4">
    <source>
        <dbReference type="Proteomes" id="UP000230002"/>
    </source>
</evidence>
<feature type="compositionally biased region" description="Low complexity" evidence="1">
    <location>
        <begin position="550"/>
        <end position="560"/>
    </location>
</feature>
<evidence type="ECO:0000256" key="1">
    <source>
        <dbReference type="SAM" id="MobiDB-lite"/>
    </source>
</evidence>
<protein>
    <recommendedName>
        <fullName evidence="2">SPIN90/Ldb17 leucine-rich domain-containing protein</fullName>
    </recommendedName>
</protein>
<dbReference type="PANTHER" id="PTHR13357">
    <property type="entry name" value="SH3 ADAPTER PROTEIN SPIN90 NCK INTERACTING PROTEIN WITH SH3 DOMAIN"/>
    <property type="match status" value="1"/>
</dbReference>
<dbReference type="STRING" id="1077348.A0A2G8S9U6"/>
<proteinExistence type="predicted"/>
<keyword evidence="4" id="KW-1185">Reference proteome</keyword>
<dbReference type="Proteomes" id="UP000230002">
    <property type="component" value="Unassembled WGS sequence"/>
</dbReference>
<reference evidence="3 4" key="1">
    <citation type="journal article" date="2015" name="Sci. Rep.">
        <title>Chromosome-level genome map provides insights into diverse defense mechanisms in the medicinal fungus Ganoderma sinense.</title>
        <authorList>
            <person name="Zhu Y."/>
            <person name="Xu J."/>
            <person name="Sun C."/>
            <person name="Zhou S."/>
            <person name="Xu H."/>
            <person name="Nelson D.R."/>
            <person name="Qian J."/>
            <person name="Song J."/>
            <person name="Luo H."/>
            <person name="Xiang L."/>
            <person name="Li Y."/>
            <person name="Xu Z."/>
            <person name="Ji A."/>
            <person name="Wang L."/>
            <person name="Lu S."/>
            <person name="Hayward A."/>
            <person name="Sun W."/>
            <person name="Li X."/>
            <person name="Schwartz D.C."/>
            <person name="Wang Y."/>
            <person name="Chen S."/>
        </authorList>
    </citation>
    <scope>NUCLEOTIDE SEQUENCE [LARGE SCALE GENOMIC DNA]</scope>
    <source>
        <strain evidence="3 4">ZZ0214-1</strain>
    </source>
</reference>
<name>A0A2G8S9U6_9APHY</name>
<comment type="caution">
    <text evidence="3">The sequence shown here is derived from an EMBL/GenBank/DDBJ whole genome shotgun (WGS) entry which is preliminary data.</text>
</comment>
<dbReference type="GO" id="GO:0071933">
    <property type="term" value="F:Arp2/3 complex binding"/>
    <property type="evidence" value="ECO:0007669"/>
    <property type="project" value="TreeGrafter"/>
</dbReference>
<dbReference type="GO" id="GO:0030479">
    <property type="term" value="C:actin cortical patch"/>
    <property type="evidence" value="ECO:0007669"/>
    <property type="project" value="TreeGrafter"/>
</dbReference>
<sequence>MPAPPMDVFGIVYIIENAPQFWSELEEILHIPDDTTLSKLDATLRRCISFCAAYHEQYLQSPLQLEHACSMILASELFSFHSERMCELMVGDAKTNTDPHYEMMLYNVMLAYGRRSAVFLRSQKRWQPLLPLLMDHVRNDLDPEVDDAYYGVASGSTISATRGVAVPIEAKLRSLSVRLLYEVCRMQKLSLQDLRIFDDGFIGYLYDLVEQTREIQDETFNYSVIKLILALNEQFMVASVQAHTSQPHGIDGGLEQPQADPRNPEDTNRILRILMSRAGSSPTFGENLIFMLNRADCTTEDLCMQLLVLKLLYLLFTTKAMAEYFYTNDLCVLVDVFLREINNMDEDNESLRHTYLRVLHPLLTKTQLRNMPYKRPQIVRTLESLIENEKIRDVDPTTKRLVHRCMNGEWCVQFRKGPITPVQQYESRKMSIFEEDVRRKSSPGLDAVSAAAPQSAGVLSGPGFGGPGAPLGRKESVRGKHGKATRSAEHLPLPNGNVPKQRAVSSHHNHQPHHHHTSEQLSSHARKDSDSVPAVRQFSGDSMTSLPRVATAAPATTSSAVGKHRVRAGSFNVEATTTSFAALSTQDSRTRPPRMLDTSGPLVTEPSGSLSAPPEIRVLSPTSPVLTFPRDGTRSASPGSPTSSITSSSSRSTTRRAAPPPPVKTRRAPPAPPARKGKLSPVKVGSPLSAIAASSHPNLPALGTG</sequence>
<organism evidence="3 4">
    <name type="scientific">Ganoderma sinense ZZ0214-1</name>
    <dbReference type="NCBI Taxonomy" id="1077348"/>
    <lineage>
        <taxon>Eukaryota</taxon>
        <taxon>Fungi</taxon>
        <taxon>Dikarya</taxon>
        <taxon>Basidiomycota</taxon>
        <taxon>Agaricomycotina</taxon>
        <taxon>Agaricomycetes</taxon>
        <taxon>Polyporales</taxon>
        <taxon>Polyporaceae</taxon>
        <taxon>Ganoderma</taxon>
    </lineage>
</organism>
<dbReference type="InterPro" id="IPR018556">
    <property type="entry name" value="SPIN90/Ldb17_LRD"/>
</dbReference>
<feature type="domain" description="SPIN90/Ldb17 leucine-rich" evidence="2">
    <location>
        <begin position="217"/>
        <end position="378"/>
    </location>
</feature>